<evidence type="ECO:0000256" key="5">
    <source>
        <dbReference type="ARBA" id="ARBA00023251"/>
    </source>
</evidence>
<comment type="subcellular location">
    <subcellularLocation>
        <location evidence="1">Cell membrane</location>
        <topology evidence="1">Peripheral membrane protein</topology>
    </subcellularLocation>
</comment>
<dbReference type="PANTHER" id="PTHR42711">
    <property type="entry name" value="ABC TRANSPORTER ATP-BINDING PROTEIN"/>
    <property type="match status" value="1"/>
</dbReference>
<proteinExistence type="predicted"/>
<organism evidence="8 9">
    <name type="scientific">Kocuria rhizophila</name>
    <dbReference type="NCBI Taxonomy" id="72000"/>
    <lineage>
        <taxon>Bacteria</taxon>
        <taxon>Bacillati</taxon>
        <taxon>Actinomycetota</taxon>
        <taxon>Actinomycetes</taxon>
        <taxon>Micrococcales</taxon>
        <taxon>Micrococcaceae</taxon>
        <taxon>Kocuria</taxon>
    </lineage>
</organism>
<name>A0AAX2SHZ7_KOCRH</name>
<dbReference type="GO" id="GO:0016887">
    <property type="term" value="F:ATP hydrolysis activity"/>
    <property type="evidence" value="ECO:0007669"/>
    <property type="project" value="InterPro"/>
</dbReference>
<feature type="region of interest" description="Disordered" evidence="6">
    <location>
        <begin position="1"/>
        <end position="61"/>
    </location>
</feature>
<keyword evidence="2" id="KW-0813">Transport</keyword>
<dbReference type="PANTHER" id="PTHR42711:SF19">
    <property type="entry name" value="DOXORUBICIN RESISTANCE ATP-BINDING PROTEIN DRRA"/>
    <property type="match status" value="1"/>
</dbReference>
<feature type="domain" description="ABC transporter" evidence="7">
    <location>
        <begin position="70"/>
        <end position="308"/>
    </location>
</feature>
<dbReference type="SUPFAM" id="SSF52540">
    <property type="entry name" value="P-loop containing nucleoside triphosphate hydrolases"/>
    <property type="match status" value="1"/>
</dbReference>
<keyword evidence="3" id="KW-0547">Nucleotide-binding</keyword>
<dbReference type="GO" id="GO:0005886">
    <property type="term" value="C:plasma membrane"/>
    <property type="evidence" value="ECO:0007669"/>
    <property type="project" value="UniProtKB-SubCell"/>
</dbReference>
<dbReference type="InterPro" id="IPR050763">
    <property type="entry name" value="ABC_transporter_ATP-binding"/>
</dbReference>
<evidence type="ECO:0000313" key="9">
    <source>
        <dbReference type="Proteomes" id="UP000298017"/>
    </source>
</evidence>
<dbReference type="RefSeq" id="WP_012398060.1">
    <property type="nucleotide sequence ID" value="NZ_BAABSO010000005.1"/>
</dbReference>
<evidence type="ECO:0000256" key="1">
    <source>
        <dbReference type="ARBA" id="ARBA00004202"/>
    </source>
</evidence>
<keyword evidence="9" id="KW-1185">Reference proteome</keyword>
<feature type="compositionally biased region" description="Low complexity" evidence="6">
    <location>
        <begin position="17"/>
        <end position="28"/>
    </location>
</feature>
<dbReference type="Gene3D" id="3.40.50.300">
    <property type="entry name" value="P-loop containing nucleotide triphosphate hydrolases"/>
    <property type="match status" value="1"/>
</dbReference>
<comment type="caution">
    <text evidence="8">The sequence shown here is derived from an EMBL/GenBank/DDBJ whole genome shotgun (WGS) entry which is preliminary data.</text>
</comment>
<gene>
    <name evidence="8" type="ORF">E4P33_02025</name>
</gene>
<keyword evidence="4 8" id="KW-0067">ATP-binding</keyword>
<dbReference type="AlphaFoldDB" id="A0AAX2SHZ7"/>
<evidence type="ECO:0000256" key="6">
    <source>
        <dbReference type="SAM" id="MobiDB-lite"/>
    </source>
</evidence>
<dbReference type="CDD" id="cd03230">
    <property type="entry name" value="ABC_DR_subfamily_A"/>
    <property type="match status" value="1"/>
</dbReference>
<dbReference type="InterPro" id="IPR003439">
    <property type="entry name" value="ABC_transporter-like_ATP-bd"/>
</dbReference>
<keyword evidence="5" id="KW-0046">Antibiotic resistance</keyword>
<sequence length="325" mass="34279">MSIPPNGPTTPRREPAADAAPPAETQAPRDGTAPAPWSPQDHDAAGSDTTPRPAAGVPGSGAAATGAAALVLRELTKIYGHGARPAADRVDLTVPRGSFYGLVGRNGAGKTTTLSMATGLLRPTSGQVLVGGGSRDELADVWRDPVTAKRRMGVLPDGAHLFDRLTGRQLVAYSGLLRGMDRQLVKERTEDLITAMDLQDAAGRQVQDYSAGMTKKIALAAAMIHAPSLLVLDEPFESVDPVSAANIRSLLHQYTQSGGTVVVSSHVMDLVQRMCDHVAVMDQGRVLAQGTMEQVCDGMSLEDRFVSFVGGRTEAGEGLQWLRPE</sequence>
<dbReference type="InterPro" id="IPR027417">
    <property type="entry name" value="P-loop_NTPase"/>
</dbReference>
<dbReference type="PROSITE" id="PS50893">
    <property type="entry name" value="ABC_TRANSPORTER_2"/>
    <property type="match status" value="1"/>
</dbReference>
<evidence type="ECO:0000313" key="8">
    <source>
        <dbReference type="EMBL" id="TFI03308.1"/>
    </source>
</evidence>
<dbReference type="InterPro" id="IPR003593">
    <property type="entry name" value="AAA+_ATPase"/>
</dbReference>
<dbReference type="GO" id="GO:0046677">
    <property type="term" value="P:response to antibiotic"/>
    <property type="evidence" value="ECO:0007669"/>
    <property type="project" value="UniProtKB-KW"/>
</dbReference>
<dbReference type="Pfam" id="PF00005">
    <property type="entry name" value="ABC_tran"/>
    <property type="match status" value="1"/>
</dbReference>
<accession>A0AAX2SHZ7</accession>
<evidence type="ECO:0000256" key="2">
    <source>
        <dbReference type="ARBA" id="ARBA00022448"/>
    </source>
</evidence>
<evidence type="ECO:0000256" key="3">
    <source>
        <dbReference type="ARBA" id="ARBA00022741"/>
    </source>
</evidence>
<dbReference type="GO" id="GO:0005524">
    <property type="term" value="F:ATP binding"/>
    <property type="evidence" value="ECO:0007669"/>
    <property type="project" value="UniProtKB-KW"/>
</dbReference>
<dbReference type="SMART" id="SM00382">
    <property type="entry name" value="AAA"/>
    <property type="match status" value="1"/>
</dbReference>
<dbReference type="Proteomes" id="UP000298017">
    <property type="component" value="Unassembled WGS sequence"/>
</dbReference>
<evidence type="ECO:0000259" key="7">
    <source>
        <dbReference type="PROSITE" id="PS50893"/>
    </source>
</evidence>
<protein>
    <submittedName>
        <fullName evidence="8">ABC transporter ATP-binding protein</fullName>
    </submittedName>
</protein>
<reference evidence="8 9" key="1">
    <citation type="submission" date="2019-03" db="EMBL/GenBank/DDBJ databases">
        <title>Genome Sequencing and Assembly of Various Microbes Isolated from Alder Root Nodule.</title>
        <authorList>
            <person name="Swanson E."/>
            <person name="Sevigny J.L."/>
            <person name="Pesce C."/>
            <person name="Davis I."/>
            <person name="Kleiner V."/>
            <person name="Tisa L."/>
        </authorList>
    </citation>
    <scope>NUCLEOTIDE SEQUENCE [LARGE SCALE GENOMIC DNA]</scope>
    <source>
        <strain evidence="8 9">4R-31</strain>
    </source>
</reference>
<evidence type="ECO:0000256" key="4">
    <source>
        <dbReference type="ARBA" id="ARBA00022840"/>
    </source>
</evidence>
<dbReference type="EMBL" id="SPNK01000001">
    <property type="protein sequence ID" value="TFI03308.1"/>
    <property type="molecule type" value="Genomic_DNA"/>
</dbReference>